<dbReference type="Pfam" id="PF20151">
    <property type="entry name" value="DUF6533"/>
    <property type="match status" value="1"/>
</dbReference>
<accession>A0A9P3G2Q7</accession>
<evidence type="ECO:0000256" key="1">
    <source>
        <dbReference type="SAM" id="MobiDB-lite"/>
    </source>
</evidence>
<feature type="transmembrane region" description="Helical" evidence="2">
    <location>
        <begin position="6"/>
        <end position="27"/>
    </location>
</feature>
<feature type="transmembrane region" description="Helical" evidence="2">
    <location>
        <begin position="86"/>
        <end position="106"/>
    </location>
</feature>
<sequence length="335" mass="36848">MDGDVIPLSQVYVHNYLHLLGVVILYYDHAATFDEEYWRVWRTPGTGASVLFLVNRYFAFFSNIVITAGNFSSFKTVEACSCAHYAFYRQLSLIVAQVIVAVIQFLRTFALFGRDQRVTIICLSVAAVLLVLSIWAVTGQKSTYTLAQGCHAASSLTSAIHIAVAWEALFAWDLLIFSLTFFKSIKNRGHYPAGRNDLVSLIIRDGAIYFGVMACAQCSNTLTFYFTPPALRGCLSTFASNMSVTMMSRLMLNLHRTATERAGAYDASTAEFGSIVSTNMLFTSRIGTVAMHDSAHVPGDTLWSSVRGESSGSGTAGTSEEYEMRDLRTGKGRAQ</sequence>
<feature type="domain" description="DUF6533" evidence="3">
    <location>
        <begin position="16"/>
        <end position="60"/>
    </location>
</feature>
<evidence type="ECO:0000313" key="4">
    <source>
        <dbReference type="EMBL" id="GJE86595.1"/>
    </source>
</evidence>
<keyword evidence="2" id="KW-1133">Transmembrane helix</keyword>
<name>A0A9P3G2Q7_9APHY</name>
<feature type="transmembrane region" description="Helical" evidence="2">
    <location>
        <begin position="48"/>
        <end position="66"/>
    </location>
</feature>
<dbReference type="OrthoDB" id="2686513at2759"/>
<proteinExistence type="predicted"/>
<feature type="compositionally biased region" description="Low complexity" evidence="1">
    <location>
        <begin position="308"/>
        <end position="319"/>
    </location>
</feature>
<reference evidence="4 5" key="1">
    <citation type="submission" date="2021-08" db="EMBL/GenBank/DDBJ databases">
        <title>Draft Genome Sequence of Phanerochaete sordida strain YK-624.</title>
        <authorList>
            <person name="Mori T."/>
            <person name="Dohra H."/>
            <person name="Suzuki T."/>
            <person name="Kawagishi H."/>
            <person name="Hirai H."/>
        </authorList>
    </citation>
    <scope>NUCLEOTIDE SEQUENCE [LARGE SCALE GENOMIC DNA]</scope>
    <source>
        <strain evidence="4 5">YK-624</strain>
    </source>
</reference>
<evidence type="ECO:0000313" key="5">
    <source>
        <dbReference type="Proteomes" id="UP000703269"/>
    </source>
</evidence>
<organism evidence="4 5">
    <name type="scientific">Phanerochaete sordida</name>
    <dbReference type="NCBI Taxonomy" id="48140"/>
    <lineage>
        <taxon>Eukaryota</taxon>
        <taxon>Fungi</taxon>
        <taxon>Dikarya</taxon>
        <taxon>Basidiomycota</taxon>
        <taxon>Agaricomycotina</taxon>
        <taxon>Agaricomycetes</taxon>
        <taxon>Polyporales</taxon>
        <taxon>Phanerochaetaceae</taxon>
        <taxon>Phanerochaete</taxon>
    </lineage>
</organism>
<dbReference type="InterPro" id="IPR045340">
    <property type="entry name" value="DUF6533"/>
</dbReference>
<keyword evidence="5" id="KW-1185">Reference proteome</keyword>
<feature type="region of interest" description="Disordered" evidence="1">
    <location>
        <begin position="302"/>
        <end position="335"/>
    </location>
</feature>
<evidence type="ECO:0000259" key="3">
    <source>
        <dbReference type="Pfam" id="PF20151"/>
    </source>
</evidence>
<dbReference type="AlphaFoldDB" id="A0A9P3G2Q7"/>
<gene>
    <name evidence="4" type="ORF">PsYK624_026750</name>
</gene>
<dbReference type="EMBL" id="BPQB01000004">
    <property type="protein sequence ID" value="GJE86595.1"/>
    <property type="molecule type" value="Genomic_DNA"/>
</dbReference>
<evidence type="ECO:0000256" key="2">
    <source>
        <dbReference type="SAM" id="Phobius"/>
    </source>
</evidence>
<protein>
    <recommendedName>
        <fullName evidence="3">DUF6533 domain-containing protein</fullName>
    </recommendedName>
</protein>
<feature type="transmembrane region" description="Helical" evidence="2">
    <location>
        <begin position="118"/>
        <end position="138"/>
    </location>
</feature>
<comment type="caution">
    <text evidence="4">The sequence shown here is derived from an EMBL/GenBank/DDBJ whole genome shotgun (WGS) entry which is preliminary data.</text>
</comment>
<keyword evidence="2" id="KW-0472">Membrane</keyword>
<dbReference type="Proteomes" id="UP000703269">
    <property type="component" value="Unassembled WGS sequence"/>
</dbReference>
<keyword evidence="2" id="KW-0812">Transmembrane</keyword>
<feature type="transmembrane region" description="Helical" evidence="2">
    <location>
        <begin position="158"/>
        <end position="182"/>
    </location>
</feature>